<keyword evidence="9 10" id="KW-0131">Cell cycle</keyword>
<keyword evidence="6" id="KW-0460">Magnesium</keyword>
<evidence type="ECO:0000256" key="5">
    <source>
        <dbReference type="ARBA" id="ARBA00022741"/>
    </source>
</evidence>
<dbReference type="InterPro" id="IPR027417">
    <property type="entry name" value="P-loop_NTPase"/>
</dbReference>
<dbReference type="PROSITE" id="PS51706">
    <property type="entry name" value="G_ENGB"/>
    <property type="match status" value="1"/>
</dbReference>
<evidence type="ECO:0000313" key="13">
    <source>
        <dbReference type="Proteomes" id="UP001326613"/>
    </source>
</evidence>
<comment type="function">
    <text evidence="10">Necessary for normal cell division and for the maintenance of normal septation.</text>
</comment>
<keyword evidence="3 10" id="KW-0132">Cell division</keyword>
<gene>
    <name evidence="10" type="primary">engB</name>
    <name evidence="12" type="ORF">Trichorick_00657</name>
</gene>
<dbReference type="EMBL" id="CP112932">
    <property type="protein sequence ID" value="WPY00770.1"/>
    <property type="molecule type" value="Genomic_DNA"/>
</dbReference>
<evidence type="ECO:0000259" key="11">
    <source>
        <dbReference type="PROSITE" id="PS51706"/>
    </source>
</evidence>
<dbReference type="Pfam" id="PF01926">
    <property type="entry name" value="MMR_HSR1"/>
    <property type="match status" value="1"/>
</dbReference>
<dbReference type="RefSeq" id="WP_323738813.1">
    <property type="nucleotide sequence ID" value="NZ_CP112932.1"/>
</dbReference>
<dbReference type="HAMAP" id="MF_00321">
    <property type="entry name" value="GTPase_EngB"/>
    <property type="match status" value="1"/>
</dbReference>
<evidence type="ECO:0000256" key="4">
    <source>
        <dbReference type="ARBA" id="ARBA00022723"/>
    </source>
</evidence>
<evidence type="ECO:0000256" key="10">
    <source>
        <dbReference type="HAMAP-Rule" id="MF_00321"/>
    </source>
</evidence>
<keyword evidence="13" id="KW-1185">Reference proteome</keyword>
<keyword evidence="8 10" id="KW-0717">Septation</keyword>
<evidence type="ECO:0000256" key="9">
    <source>
        <dbReference type="ARBA" id="ARBA00023306"/>
    </source>
</evidence>
<dbReference type="NCBIfam" id="TIGR03598">
    <property type="entry name" value="GTPase_YsxC"/>
    <property type="match status" value="1"/>
</dbReference>
<dbReference type="InterPro" id="IPR030393">
    <property type="entry name" value="G_ENGB_dom"/>
</dbReference>
<keyword evidence="5 10" id="KW-0547">Nucleotide-binding</keyword>
<dbReference type="PANTHER" id="PTHR11649:SF13">
    <property type="entry name" value="ENGB-TYPE G DOMAIN-CONTAINING PROTEIN"/>
    <property type="match status" value="1"/>
</dbReference>
<dbReference type="InterPro" id="IPR019987">
    <property type="entry name" value="GTP-bd_ribosome_bio_YsxC"/>
</dbReference>
<name>A0ABZ0URV4_9RICK</name>
<evidence type="ECO:0000256" key="6">
    <source>
        <dbReference type="ARBA" id="ARBA00022842"/>
    </source>
</evidence>
<reference evidence="12 13" key="1">
    <citation type="submission" date="2022-10" db="EMBL/GenBank/DDBJ databases">
        <title>Host association and intracellularity evolved multiple times independently in the Rickettsiales.</title>
        <authorList>
            <person name="Castelli M."/>
            <person name="Nardi T."/>
            <person name="Gammuto L."/>
            <person name="Bellinzona G."/>
            <person name="Sabaneyeva E."/>
            <person name="Potekhin A."/>
            <person name="Serra V."/>
            <person name="Petroni G."/>
            <person name="Sassera D."/>
        </authorList>
    </citation>
    <scope>NUCLEOTIDE SEQUENCE [LARGE SCALE GENOMIC DNA]</scope>
    <source>
        <strain evidence="12 13">Kr 154-4</strain>
    </source>
</reference>
<keyword evidence="4" id="KW-0479">Metal-binding</keyword>
<dbReference type="Proteomes" id="UP001326613">
    <property type="component" value="Chromosome"/>
</dbReference>
<feature type="domain" description="EngB-type G" evidence="11">
    <location>
        <begin position="24"/>
        <end position="195"/>
    </location>
</feature>
<evidence type="ECO:0000256" key="1">
    <source>
        <dbReference type="ARBA" id="ARBA00001946"/>
    </source>
</evidence>
<accession>A0ABZ0URV4</accession>
<organism evidence="12 13">
    <name type="scientific">Candidatus Trichorickettsia mobilis</name>
    <dbReference type="NCBI Taxonomy" id="1346319"/>
    <lineage>
        <taxon>Bacteria</taxon>
        <taxon>Pseudomonadati</taxon>
        <taxon>Pseudomonadota</taxon>
        <taxon>Alphaproteobacteria</taxon>
        <taxon>Rickettsiales</taxon>
        <taxon>Rickettsiaceae</taxon>
        <taxon>Rickettsieae</taxon>
        <taxon>Candidatus Trichorickettsia</taxon>
    </lineage>
</organism>
<sequence>MTIFSGQAVFTAGAAEIDRIPQYFLPEVAFIGKSNVGKSSLINAVCNHHNLAKVSKTPGRTQQINFFTVANKIILADLPGYGFADVPDYKHQEWEKLILYYLKNRYNLKLINVLIDARRNIKSHDLEILSLLSSYNRHFQIVFTKIDKISDKTELLNSSKNLLASLGYSCNLITTSSRSREGAKELQFSLERIRS</sequence>
<comment type="similarity">
    <text evidence="2 10">Belongs to the TRAFAC class TrmE-Era-EngA-EngB-Septin-like GTPase superfamily. EngB GTPase family.</text>
</comment>
<dbReference type="SUPFAM" id="SSF52540">
    <property type="entry name" value="P-loop containing nucleoside triphosphate hydrolases"/>
    <property type="match status" value="1"/>
</dbReference>
<evidence type="ECO:0000256" key="3">
    <source>
        <dbReference type="ARBA" id="ARBA00022618"/>
    </source>
</evidence>
<protein>
    <recommendedName>
        <fullName evidence="10">Probable GTP-binding protein EngB</fullName>
    </recommendedName>
</protein>
<dbReference type="Gene3D" id="3.40.50.300">
    <property type="entry name" value="P-loop containing nucleotide triphosphate hydrolases"/>
    <property type="match status" value="1"/>
</dbReference>
<comment type="cofactor">
    <cofactor evidence="1">
        <name>Mg(2+)</name>
        <dbReference type="ChEBI" id="CHEBI:18420"/>
    </cofactor>
</comment>
<dbReference type="CDD" id="cd01876">
    <property type="entry name" value="YihA_EngB"/>
    <property type="match status" value="1"/>
</dbReference>
<evidence type="ECO:0000256" key="8">
    <source>
        <dbReference type="ARBA" id="ARBA00023210"/>
    </source>
</evidence>
<dbReference type="InterPro" id="IPR006073">
    <property type="entry name" value="GTP-bd"/>
</dbReference>
<dbReference type="PANTHER" id="PTHR11649">
    <property type="entry name" value="MSS1/TRME-RELATED GTP-BINDING PROTEIN"/>
    <property type="match status" value="1"/>
</dbReference>
<evidence type="ECO:0000313" key="12">
    <source>
        <dbReference type="EMBL" id="WPY00770.1"/>
    </source>
</evidence>
<proteinExistence type="inferred from homology"/>
<keyword evidence="7 10" id="KW-0342">GTP-binding</keyword>
<evidence type="ECO:0000256" key="2">
    <source>
        <dbReference type="ARBA" id="ARBA00009638"/>
    </source>
</evidence>
<evidence type="ECO:0000256" key="7">
    <source>
        <dbReference type="ARBA" id="ARBA00023134"/>
    </source>
</evidence>